<evidence type="ECO:0000256" key="5">
    <source>
        <dbReference type="ARBA" id="ARBA00023015"/>
    </source>
</evidence>
<keyword evidence="1 8" id="KW-0678">Repressor</keyword>
<keyword evidence="12" id="KW-1185">Reference proteome</keyword>
<dbReference type="GO" id="GO:0003677">
    <property type="term" value="F:DNA binding"/>
    <property type="evidence" value="ECO:0007669"/>
    <property type="project" value="UniProtKB-KW"/>
</dbReference>
<dbReference type="GeneID" id="303114724"/>
<feature type="domain" description="ATP-cone" evidence="10">
    <location>
        <begin position="49"/>
        <end position="139"/>
    </location>
</feature>
<dbReference type="EMBL" id="VUMZ01000004">
    <property type="protein sequence ID" value="MST51718.1"/>
    <property type="molecule type" value="Genomic_DNA"/>
</dbReference>
<comment type="caution">
    <text evidence="11">The sequence shown here is derived from an EMBL/GenBank/DDBJ whole genome shotgun (WGS) entry which is preliminary data.</text>
</comment>
<evidence type="ECO:0000256" key="2">
    <source>
        <dbReference type="ARBA" id="ARBA00022741"/>
    </source>
</evidence>
<evidence type="ECO:0000313" key="12">
    <source>
        <dbReference type="Proteomes" id="UP000474676"/>
    </source>
</evidence>
<dbReference type="GO" id="GO:0045892">
    <property type="term" value="P:negative regulation of DNA-templated transcription"/>
    <property type="evidence" value="ECO:0007669"/>
    <property type="project" value="UniProtKB-UniRule"/>
</dbReference>
<dbReference type="GO" id="GO:0005524">
    <property type="term" value="F:ATP binding"/>
    <property type="evidence" value="ECO:0007669"/>
    <property type="project" value="UniProtKB-UniRule"/>
</dbReference>
<evidence type="ECO:0000256" key="4">
    <source>
        <dbReference type="ARBA" id="ARBA00022840"/>
    </source>
</evidence>
<reference evidence="11 12" key="1">
    <citation type="submission" date="2019-08" db="EMBL/GenBank/DDBJ databases">
        <title>In-depth cultivation of the pig gut microbiome towards novel bacterial diversity and tailored functional studies.</title>
        <authorList>
            <person name="Wylensek D."/>
            <person name="Hitch T.C.A."/>
            <person name="Clavel T."/>
        </authorList>
    </citation>
    <scope>NUCLEOTIDE SEQUENCE [LARGE SCALE GENOMIC DNA]</scope>
    <source>
        <strain evidence="11 12">WCA-MUC-591-APC-3H</strain>
    </source>
</reference>
<comment type="function">
    <text evidence="8">Negatively regulates transcription of bacterial ribonucleotide reductase nrd genes and operons by binding to NrdR-boxes.</text>
</comment>
<keyword evidence="2 8" id="KW-0547">Nucleotide-binding</keyword>
<comment type="similarity">
    <text evidence="8">Belongs to the NrdR family.</text>
</comment>
<gene>
    <name evidence="8 11" type="primary">nrdR</name>
    <name evidence="11" type="ORF">FYJ64_05255</name>
</gene>
<evidence type="ECO:0000313" key="11">
    <source>
        <dbReference type="EMBL" id="MST51718.1"/>
    </source>
</evidence>
<dbReference type="GO" id="GO:0008270">
    <property type="term" value="F:zinc ion binding"/>
    <property type="evidence" value="ECO:0007669"/>
    <property type="project" value="UniProtKB-UniRule"/>
</dbReference>
<evidence type="ECO:0000256" key="7">
    <source>
        <dbReference type="ARBA" id="ARBA00023163"/>
    </source>
</evidence>
<name>A0A6L5Y5C0_9FIRM</name>
<keyword evidence="6 8" id="KW-0238">DNA-binding</keyword>
<dbReference type="InterPro" id="IPR055173">
    <property type="entry name" value="NrdR-like_N"/>
</dbReference>
<keyword evidence="8" id="KW-0479">Metal-binding</keyword>
<protein>
    <recommendedName>
        <fullName evidence="8">Transcriptional repressor NrdR</fullName>
    </recommendedName>
</protein>
<feature type="region of interest" description="Disordered" evidence="9">
    <location>
        <begin position="150"/>
        <end position="177"/>
    </location>
</feature>
<dbReference type="PROSITE" id="PS51161">
    <property type="entry name" value="ATP_CONE"/>
    <property type="match status" value="1"/>
</dbReference>
<dbReference type="AlphaFoldDB" id="A0A6L5Y5C0"/>
<keyword evidence="3 8" id="KW-0862">Zinc</keyword>
<proteinExistence type="inferred from homology"/>
<evidence type="ECO:0000259" key="10">
    <source>
        <dbReference type="PROSITE" id="PS51161"/>
    </source>
</evidence>
<dbReference type="PANTHER" id="PTHR30455:SF2">
    <property type="entry name" value="TRANSCRIPTIONAL REPRESSOR NRDR"/>
    <property type="match status" value="1"/>
</dbReference>
<accession>A0A6L5Y5C0</accession>
<sequence>MKCPFCENEDTKVIDSRPTEDGHAIRRRRGCERCGRRFTTYEKVEESIIMIIKKDGRREAFDRSKVANGIIKACEKRPVSMAEIESITNNIERGLSNLMKKEVKSEFIGELVMDELKKLDEVAYVRFASVYRQFTDVNTFIKEIEKLMGNKDSNGGASAGAAGENPERVQENQNEQQ</sequence>
<keyword evidence="8" id="KW-0863">Zinc-finger</keyword>
<evidence type="ECO:0000256" key="3">
    <source>
        <dbReference type="ARBA" id="ARBA00022833"/>
    </source>
</evidence>
<dbReference type="PANTHER" id="PTHR30455">
    <property type="entry name" value="TRANSCRIPTIONAL REPRESSOR NRDR"/>
    <property type="match status" value="1"/>
</dbReference>
<dbReference type="RefSeq" id="WP_154574169.1">
    <property type="nucleotide sequence ID" value="NZ_JAQXGS010000026.1"/>
</dbReference>
<evidence type="ECO:0000256" key="1">
    <source>
        <dbReference type="ARBA" id="ARBA00022491"/>
    </source>
</evidence>
<dbReference type="InterPro" id="IPR005144">
    <property type="entry name" value="ATP-cone_dom"/>
</dbReference>
<keyword evidence="5 8" id="KW-0805">Transcription regulation</keyword>
<dbReference type="Pfam" id="PF22811">
    <property type="entry name" value="Zn_ribbon_NrdR"/>
    <property type="match status" value="1"/>
</dbReference>
<keyword evidence="4 8" id="KW-0067">ATP-binding</keyword>
<evidence type="ECO:0000256" key="8">
    <source>
        <dbReference type="HAMAP-Rule" id="MF_00440"/>
    </source>
</evidence>
<dbReference type="HAMAP" id="MF_00440">
    <property type="entry name" value="NrdR"/>
    <property type="match status" value="1"/>
</dbReference>
<dbReference type="Pfam" id="PF03477">
    <property type="entry name" value="ATP-cone"/>
    <property type="match status" value="1"/>
</dbReference>
<evidence type="ECO:0000256" key="6">
    <source>
        <dbReference type="ARBA" id="ARBA00023125"/>
    </source>
</evidence>
<dbReference type="Proteomes" id="UP000474676">
    <property type="component" value="Unassembled WGS sequence"/>
</dbReference>
<dbReference type="InterPro" id="IPR003796">
    <property type="entry name" value="RNR_NrdR-like"/>
</dbReference>
<dbReference type="NCBIfam" id="TIGR00244">
    <property type="entry name" value="transcriptional regulator NrdR"/>
    <property type="match status" value="1"/>
</dbReference>
<feature type="zinc finger region" evidence="8">
    <location>
        <begin position="3"/>
        <end position="34"/>
    </location>
</feature>
<comment type="cofactor">
    <cofactor evidence="8">
        <name>Zn(2+)</name>
        <dbReference type="ChEBI" id="CHEBI:29105"/>
    </cofactor>
    <text evidence="8">Binds 1 zinc ion.</text>
</comment>
<keyword evidence="7 8" id="KW-0804">Transcription</keyword>
<organism evidence="11 12">
    <name type="scientific">Hornefia butyriciproducens</name>
    <dbReference type="NCBI Taxonomy" id="2652293"/>
    <lineage>
        <taxon>Bacteria</taxon>
        <taxon>Bacillati</taxon>
        <taxon>Bacillota</taxon>
        <taxon>Clostridia</taxon>
        <taxon>Peptostreptococcales</taxon>
        <taxon>Anaerovoracaceae</taxon>
        <taxon>Hornefia</taxon>
    </lineage>
</organism>
<evidence type="ECO:0000256" key="9">
    <source>
        <dbReference type="SAM" id="MobiDB-lite"/>
    </source>
</evidence>